<comment type="caution">
    <text evidence="2">The sequence shown here is derived from an EMBL/GenBank/DDBJ whole genome shotgun (WGS) entry which is preliminary data.</text>
</comment>
<name>A0ABV4TSL0_9GAMM</name>
<dbReference type="GO" id="GO:0016787">
    <property type="term" value="F:hydrolase activity"/>
    <property type="evidence" value="ECO:0007669"/>
    <property type="project" value="UniProtKB-KW"/>
</dbReference>
<keyword evidence="3" id="KW-1185">Reference proteome</keyword>
<keyword evidence="2" id="KW-0378">Hydrolase</keyword>
<dbReference type="PANTHER" id="PTHR42103">
    <property type="entry name" value="ALPHA/BETA-HYDROLASES SUPERFAMILY PROTEIN"/>
    <property type="match status" value="1"/>
</dbReference>
<sequence length="224" mass="23460">MSDGRGLHASGGRGEFLDLSGPAGRLEACLGLPRGSAPSAAVLLCHPHPRYGGTMHNKVVVYLARALRARGAATLRFNFRGVGTSGGQFSGGPGEVADAAAALEALAERLPGVPLGVAGFSFGAYAGLRAAALDDRVRQLTAVAPPVAWYDFGFLETDPRRTLLVQGGADEVVDAEAVDAFRGKMGKEPEWLYYPEADHFFTGLVREMAGQVAEHALEEALTPA</sequence>
<reference evidence="2 3" key="1">
    <citation type="submission" date="2024-08" db="EMBL/GenBank/DDBJ databases">
        <title>Whole-genome sequencing of halo(alkali)philic microorganisms from hypersaline lakes.</title>
        <authorList>
            <person name="Sorokin D.Y."/>
            <person name="Merkel A.Y."/>
            <person name="Messina E."/>
            <person name="Yakimov M."/>
        </authorList>
    </citation>
    <scope>NUCLEOTIDE SEQUENCE [LARGE SCALE GENOMIC DNA]</scope>
    <source>
        <strain evidence="2 3">Cl-TMA</strain>
    </source>
</reference>
<proteinExistence type="predicted"/>
<dbReference type="InterPro" id="IPR000073">
    <property type="entry name" value="AB_hydrolase_1"/>
</dbReference>
<dbReference type="Proteomes" id="UP001575181">
    <property type="component" value="Unassembled WGS sequence"/>
</dbReference>
<dbReference type="EMBL" id="JBGUAW010000001">
    <property type="protein sequence ID" value="MFA9459609.1"/>
    <property type="molecule type" value="Genomic_DNA"/>
</dbReference>
<evidence type="ECO:0000313" key="2">
    <source>
        <dbReference type="EMBL" id="MFA9459609.1"/>
    </source>
</evidence>
<dbReference type="PANTHER" id="PTHR42103:SF2">
    <property type="entry name" value="AB HYDROLASE-1 DOMAIN-CONTAINING PROTEIN"/>
    <property type="match status" value="1"/>
</dbReference>
<dbReference type="InterPro" id="IPR029058">
    <property type="entry name" value="AB_hydrolase_fold"/>
</dbReference>
<feature type="domain" description="AB hydrolase-1" evidence="1">
    <location>
        <begin position="42"/>
        <end position="196"/>
    </location>
</feature>
<dbReference type="SUPFAM" id="SSF53474">
    <property type="entry name" value="alpha/beta-Hydrolases"/>
    <property type="match status" value="1"/>
</dbReference>
<organism evidence="2 3">
    <name type="scientific">Thiohalorhabdus methylotrophus</name>
    <dbReference type="NCBI Taxonomy" id="3242694"/>
    <lineage>
        <taxon>Bacteria</taxon>
        <taxon>Pseudomonadati</taxon>
        <taxon>Pseudomonadota</taxon>
        <taxon>Gammaproteobacteria</taxon>
        <taxon>Thiohalorhabdales</taxon>
        <taxon>Thiohalorhabdaceae</taxon>
        <taxon>Thiohalorhabdus</taxon>
    </lineage>
</organism>
<accession>A0ABV4TSL0</accession>
<dbReference type="RefSeq" id="WP_373654391.1">
    <property type="nucleotide sequence ID" value="NZ_JBGUAW010000001.1"/>
</dbReference>
<dbReference type="Gene3D" id="3.40.50.1820">
    <property type="entry name" value="alpha/beta hydrolase"/>
    <property type="match status" value="1"/>
</dbReference>
<evidence type="ECO:0000313" key="3">
    <source>
        <dbReference type="Proteomes" id="UP001575181"/>
    </source>
</evidence>
<protein>
    <submittedName>
        <fullName evidence="2">Alpha/beta hydrolase</fullName>
    </submittedName>
</protein>
<dbReference type="Pfam" id="PF00561">
    <property type="entry name" value="Abhydrolase_1"/>
    <property type="match status" value="1"/>
</dbReference>
<gene>
    <name evidence="2" type="ORF">ACERLL_02045</name>
</gene>
<evidence type="ECO:0000259" key="1">
    <source>
        <dbReference type="Pfam" id="PF00561"/>
    </source>
</evidence>